<feature type="transmembrane region" description="Helical" evidence="7">
    <location>
        <begin position="158"/>
        <end position="179"/>
    </location>
</feature>
<comment type="caution">
    <text evidence="9">The sequence shown here is derived from an EMBL/GenBank/DDBJ whole genome shotgun (WGS) entry which is preliminary data.</text>
</comment>
<evidence type="ECO:0000256" key="7">
    <source>
        <dbReference type="SAM" id="Phobius"/>
    </source>
</evidence>
<keyword evidence="3" id="KW-1003">Cell membrane</keyword>
<dbReference type="PROSITE" id="PS50850">
    <property type="entry name" value="MFS"/>
    <property type="match status" value="1"/>
</dbReference>
<dbReference type="GO" id="GO:0005886">
    <property type="term" value="C:plasma membrane"/>
    <property type="evidence" value="ECO:0007669"/>
    <property type="project" value="UniProtKB-SubCell"/>
</dbReference>
<feature type="transmembrane region" description="Helical" evidence="7">
    <location>
        <begin position="278"/>
        <end position="298"/>
    </location>
</feature>
<dbReference type="InterPro" id="IPR011701">
    <property type="entry name" value="MFS"/>
</dbReference>
<evidence type="ECO:0000259" key="8">
    <source>
        <dbReference type="PROSITE" id="PS50850"/>
    </source>
</evidence>
<dbReference type="SUPFAM" id="SSF103473">
    <property type="entry name" value="MFS general substrate transporter"/>
    <property type="match status" value="1"/>
</dbReference>
<accession>A0A4R5Y584</accession>
<feature type="transmembrane region" description="Helical" evidence="7">
    <location>
        <begin position="310"/>
        <end position="329"/>
    </location>
</feature>
<keyword evidence="4 7" id="KW-0812">Transmembrane</keyword>
<dbReference type="InterPro" id="IPR005829">
    <property type="entry name" value="Sugar_transporter_CS"/>
</dbReference>
<dbReference type="InterPro" id="IPR005828">
    <property type="entry name" value="MFS_sugar_transport-like"/>
</dbReference>
<feature type="domain" description="Major facilitator superfamily (MFS) profile" evidence="8">
    <location>
        <begin position="18"/>
        <end position="428"/>
    </location>
</feature>
<dbReference type="Pfam" id="PF00083">
    <property type="entry name" value="Sugar_tr"/>
    <property type="match status" value="1"/>
</dbReference>
<dbReference type="PANTHER" id="PTHR43045">
    <property type="entry name" value="SHIKIMATE TRANSPORTER"/>
    <property type="match status" value="1"/>
</dbReference>
<dbReference type="OrthoDB" id="8953821at2"/>
<dbReference type="InterPro" id="IPR020846">
    <property type="entry name" value="MFS_dom"/>
</dbReference>
<evidence type="ECO:0000256" key="2">
    <source>
        <dbReference type="ARBA" id="ARBA00022448"/>
    </source>
</evidence>
<evidence type="ECO:0000256" key="1">
    <source>
        <dbReference type="ARBA" id="ARBA00004651"/>
    </source>
</evidence>
<keyword evidence="5 7" id="KW-1133">Transmembrane helix</keyword>
<evidence type="ECO:0000313" key="9">
    <source>
        <dbReference type="EMBL" id="TDL39731.1"/>
    </source>
</evidence>
<comment type="subcellular location">
    <subcellularLocation>
        <location evidence="1">Cell membrane</location>
        <topology evidence="1">Multi-pass membrane protein</topology>
    </subcellularLocation>
</comment>
<evidence type="ECO:0000256" key="4">
    <source>
        <dbReference type="ARBA" id="ARBA00022692"/>
    </source>
</evidence>
<evidence type="ECO:0000256" key="6">
    <source>
        <dbReference type="ARBA" id="ARBA00023136"/>
    </source>
</evidence>
<feature type="transmembrane region" description="Helical" evidence="7">
    <location>
        <begin position="191"/>
        <end position="210"/>
    </location>
</feature>
<feature type="transmembrane region" description="Helical" evidence="7">
    <location>
        <begin position="335"/>
        <end position="354"/>
    </location>
</feature>
<dbReference type="GO" id="GO:0022857">
    <property type="term" value="F:transmembrane transporter activity"/>
    <property type="evidence" value="ECO:0007669"/>
    <property type="project" value="InterPro"/>
</dbReference>
<dbReference type="Gene3D" id="1.20.1250.20">
    <property type="entry name" value="MFS general substrate transporter like domains"/>
    <property type="match status" value="2"/>
</dbReference>
<reference evidence="9 10" key="1">
    <citation type="submission" date="2019-03" db="EMBL/GenBank/DDBJ databases">
        <title>Genome Sequencing and Assembly of Various Microbes Isolated from Partially Reclaimed Soil and Acid Mine Drainage (AMD) Site.</title>
        <authorList>
            <person name="Steinbock B."/>
            <person name="Bechtold R."/>
            <person name="Sevigny J.L."/>
            <person name="Thomas D."/>
            <person name="Cuthill L.R."/>
            <person name="Aveiro Johannsen E.J."/>
            <person name="Thomas K."/>
            <person name="Ghosh A."/>
        </authorList>
    </citation>
    <scope>NUCLEOTIDE SEQUENCE [LARGE SCALE GENOMIC DNA]</scope>
    <source>
        <strain evidence="9 10">S-A1</strain>
    </source>
</reference>
<sequence>MSHPQTTLPGQRPGVRRYVVASLVGNALEWYDFFLYATASAVVFGRLFFPADTDPLVGTMAAFAGFAVGFAARPLGGIIFGHIGDKMGRKHSLVLTLTIMGISTALMGVLPTYAQVGLLAPALLIVLRILQGIAAGGEWGGGVLLISENANTSRRGMFSAFSQGGISLGFVLSSLAFFLVQLMPEPEFLAWGWRLPFLVSVVLLAVGAYIRFKLPESKEFTEVRESRPEHRVPALDALRAHPREILIAMGLRVAENGGSYIFLSFSIVYGVHVGVDKGLLLLAVAVSMLVSFGTYIFFGYLSDRIGRRPVYAFGAVGMGVMAFPFFAMIDANTPAVVILAFLIANGVCHGAMIGTQPAFFHELFSAEVRYSGMAIAHEIAAVFAGGVAPLIATALLLNFNSSTPVSLYLIGMVVVTLIAVAAAGRRTRDDQRQVAGQATAETVS</sequence>
<keyword evidence="6 7" id="KW-0472">Membrane</keyword>
<dbReference type="InterPro" id="IPR036259">
    <property type="entry name" value="MFS_trans_sf"/>
</dbReference>
<evidence type="ECO:0000313" key="10">
    <source>
        <dbReference type="Proteomes" id="UP000294621"/>
    </source>
</evidence>
<dbReference type="EMBL" id="SMZQ01000002">
    <property type="protein sequence ID" value="TDL39731.1"/>
    <property type="molecule type" value="Genomic_DNA"/>
</dbReference>
<protein>
    <submittedName>
        <fullName evidence="9">MFS transporter</fullName>
    </submittedName>
</protein>
<dbReference type="CDD" id="cd17369">
    <property type="entry name" value="MFS_ShiA_like"/>
    <property type="match status" value="1"/>
</dbReference>
<dbReference type="Pfam" id="PF07690">
    <property type="entry name" value="MFS_1"/>
    <property type="match status" value="1"/>
</dbReference>
<feature type="transmembrane region" description="Helical" evidence="7">
    <location>
        <begin position="375"/>
        <end position="399"/>
    </location>
</feature>
<organism evidence="9 10">
    <name type="scientific">Arthrobacter nitrophenolicus</name>
    <dbReference type="NCBI Taxonomy" id="683150"/>
    <lineage>
        <taxon>Bacteria</taxon>
        <taxon>Bacillati</taxon>
        <taxon>Actinomycetota</taxon>
        <taxon>Actinomycetes</taxon>
        <taxon>Micrococcales</taxon>
        <taxon>Micrococcaceae</taxon>
        <taxon>Arthrobacter</taxon>
    </lineage>
</organism>
<dbReference type="AlphaFoldDB" id="A0A4R5Y584"/>
<name>A0A4R5Y584_9MICC</name>
<feature type="transmembrane region" description="Helical" evidence="7">
    <location>
        <begin position="93"/>
        <end position="114"/>
    </location>
</feature>
<dbReference type="Proteomes" id="UP000294621">
    <property type="component" value="Unassembled WGS sequence"/>
</dbReference>
<keyword evidence="2" id="KW-0813">Transport</keyword>
<feature type="transmembrane region" description="Helical" evidence="7">
    <location>
        <begin position="120"/>
        <end position="146"/>
    </location>
</feature>
<feature type="transmembrane region" description="Helical" evidence="7">
    <location>
        <begin position="405"/>
        <end position="423"/>
    </location>
</feature>
<proteinExistence type="predicted"/>
<gene>
    <name evidence="9" type="ORF">E2R57_04465</name>
</gene>
<feature type="transmembrane region" description="Helical" evidence="7">
    <location>
        <begin position="30"/>
        <end position="49"/>
    </location>
</feature>
<dbReference type="PROSITE" id="PS00217">
    <property type="entry name" value="SUGAR_TRANSPORT_2"/>
    <property type="match status" value="1"/>
</dbReference>
<feature type="transmembrane region" description="Helical" evidence="7">
    <location>
        <begin position="61"/>
        <end position="81"/>
    </location>
</feature>
<feature type="transmembrane region" description="Helical" evidence="7">
    <location>
        <begin position="253"/>
        <end position="272"/>
    </location>
</feature>
<evidence type="ECO:0000256" key="3">
    <source>
        <dbReference type="ARBA" id="ARBA00022475"/>
    </source>
</evidence>
<evidence type="ECO:0000256" key="5">
    <source>
        <dbReference type="ARBA" id="ARBA00022989"/>
    </source>
</evidence>
<dbReference type="RefSeq" id="WP_133346806.1">
    <property type="nucleotide sequence ID" value="NZ_SMZQ01000002.1"/>
</dbReference>
<dbReference type="PANTHER" id="PTHR43045:SF1">
    <property type="entry name" value="SHIKIMATE TRANSPORTER"/>
    <property type="match status" value="1"/>
</dbReference>